<dbReference type="InterPro" id="IPR006153">
    <property type="entry name" value="Cation/H_exchanger_TM"/>
</dbReference>
<feature type="transmembrane region" description="Helical" evidence="11">
    <location>
        <begin position="389"/>
        <end position="409"/>
    </location>
</feature>
<keyword evidence="9" id="KW-0739">Sodium transport</keyword>
<dbReference type="PROSITE" id="PS50042">
    <property type="entry name" value="CNMP_BINDING_3"/>
    <property type="match status" value="1"/>
</dbReference>
<dbReference type="Pfam" id="PF00999">
    <property type="entry name" value="Na_H_Exchanger"/>
    <property type="match status" value="1"/>
</dbReference>
<feature type="transmembrane region" description="Helical" evidence="11">
    <location>
        <begin position="94"/>
        <end position="120"/>
    </location>
</feature>
<dbReference type="Proteomes" id="UP000293398">
    <property type="component" value="Unassembled WGS sequence"/>
</dbReference>
<feature type="domain" description="Cyclic nucleotide-binding" evidence="12">
    <location>
        <begin position="703"/>
        <end position="811"/>
    </location>
</feature>
<dbReference type="OrthoDB" id="9809206at2"/>
<keyword evidence="4 11" id="KW-0812">Transmembrane</keyword>
<feature type="transmembrane region" description="Helical" evidence="11">
    <location>
        <begin position="250"/>
        <end position="270"/>
    </location>
</feature>
<dbReference type="InterPro" id="IPR014710">
    <property type="entry name" value="RmlC-like_jellyroll"/>
</dbReference>
<sequence length="938" mass="102603">MEIQYFVFALAGLLTIACFMPSLASRLGLPHTVTLAILGGALGLIVQANGIHWPFIGDFLHALHGFSISSQTFLIVFLPILLFETSMAMNVRRIMVDISPILTMAIVAVLVCTVSVGMIMAEFSGYSLAVCLLLGAIVATTDPVAVVGIFREVGAPKRLTTLVEGESLLNDAAAIALYTVFISVITRDAPLSIENIAGHFLYSFLIGGLIGFIFGHITCRLFHYMRGWPTAEISLTICTAYLTFFISEHYFHVSGVVATVVAGLVVGSAGRTRMSPSTFEQLGHAWEQFGFWANSLIFILAAMLIPRLVIDLDFKQALLVVLLFITTLAARAAVVFGVIPLLTMFKMSTYVSRPFRAVMCWGGLRGAISLALALAVTEQTAIPADVRHFVAAATTCYVLATLLINGLTLRPLISKLGLDQLSPVEQGLRNQALVIALDDVKEQTDELAGLLKMEASAKQQVDAIFAKGMADIQKDETDYLSKGDRLSVALAIISNREEELFFDSLKKQLIPWQAAQTLLSNAENLGDAARAGGARAYTRALRYDIRYTSAFKIALRMQTNFNFSPWLAHELSQRIIKLISKHSVVSQLIRFCRDDLRPLLGQEIAGKAERILVARLHTIDTALSALNLTYPVYAHWTQEDYLARIARSLEVTRYNEMLEQSLITKEVYNNLIAQVNKRWEPLFRHPSLDVSLSAKELVKRVPLFEEMDDTALTQLSKLLRPRLMLPNQTVPQVDRYGHKLMFFVASGAVLITLPDSSRVELGSGEMLGELSMLTDKTLTQSVRSMGYSKLLFLQARDFHALMKKFPDIKEKIDLVVKHRLRALEVWEQYAAKSVNATDGMDESETAAAPGGISGKQETDEPARAATDAAGTHATANNDSDSGTTSDGADTASPESGLRTDTAADSNNDTDDAKARPSVAPAPAQALLTSGRHDATEQP</sequence>
<dbReference type="SMART" id="SM00100">
    <property type="entry name" value="cNMP"/>
    <property type="match status" value="1"/>
</dbReference>
<name>A0A4Q7VQV3_9BURK</name>
<dbReference type="GO" id="GO:0098719">
    <property type="term" value="P:sodium ion import across plasma membrane"/>
    <property type="evidence" value="ECO:0007669"/>
    <property type="project" value="TreeGrafter"/>
</dbReference>
<dbReference type="GO" id="GO:0005886">
    <property type="term" value="C:plasma membrane"/>
    <property type="evidence" value="ECO:0007669"/>
    <property type="project" value="UniProtKB-SubCell"/>
</dbReference>
<protein>
    <submittedName>
        <fullName evidence="13">Sodium/proton antiporter (CPA1 family)</fullName>
    </submittedName>
</protein>
<feature type="transmembrane region" description="Helical" evidence="11">
    <location>
        <begin position="35"/>
        <end position="56"/>
    </location>
</feature>
<dbReference type="SUPFAM" id="SSF51206">
    <property type="entry name" value="cAMP-binding domain-like"/>
    <property type="match status" value="1"/>
</dbReference>
<feature type="compositionally biased region" description="Low complexity" evidence="10">
    <location>
        <begin position="863"/>
        <end position="892"/>
    </location>
</feature>
<dbReference type="GO" id="GO:0015385">
    <property type="term" value="F:sodium:proton antiporter activity"/>
    <property type="evidence" value="ECO:0007669"/>
    <property type="project" value="InterPro"/>
</dbReference>
<feature type="transmembrane region" description="Helical" evidence="11">
    <location>
        <begin position="168"/>
        <end position="185"/>
    </location>
</feature>
<evidence type="ECO:0000256" key="5">
    <source>
        <dbReference type="ARBA" id="ARBA00022989"/>
    </source>
</evidence>
<keyword evidence="6" id="KW-0915">Sodium</keyword>
<organism evidence="13 14">
    <name type="scientific">Advenella incenata</name>
    <dbReference type="NCBI Taxonomy" id="267800"/>
    <lineage>
        <taxon>Bacteria</taxon>
        <taxon>Pseudomonadati</taxon>
        <taxon>Pseudomonadota</taxon>
        <taxon>Betaproteobacteria</taxon>
        <taxon>Burkholderiales</taxon>
        <taxon>Alcaligenaceae</taxon>
    </lineage>
</organism>
<reference evidence="13 14" key="1">
    <citation type="submission" date="2019-02" db="EMBL/GenBank/DDBJ databases">
        <title>Genomic Encyclopedia of Type Strains, Phase IV (KMG-IV): sequencing the most valuable type-strain genomes for metagenomic binning, comparative biology and taxonomic classification.</title>
        <authorList>
            <person name="Goeker M."/>
        </authorList>
    </citation>
    <scope>NUCLEOTIDE SEQUENCE [LARGE SCALE GENOMIC DNA]</scope>
    <source>
        <strain evidence="13 14">DSM 23814</strain>
    </source>
</reference>
<dbReference type="GO" id="GO:0051453">
    <property type="term" value="P:regulation of intracellular pH"/>
    <property type="evidence" value="ECO:0007669"/>
    <property type="project" value="TreeGrafter"/>
</dbReference>
<evidence type="ECO:0000256" key="10">
    <source>
        <dbReference type="SAM" id="MobiDB-lite"/>
    </source>
</evidence>
<evidence type="ECO:0000256" key="1">
    <source>
        <dbReference type="ARBA" id="ARBA00004651"/>
    </source>
</evidence>
<dbReference type="Gene3D" id="2.60.120.10">
    <property type="entry name" value="Jelly Rolls"/>
    <property type="match status" value="1"/>
</dbReference>
<evidence type="ECO:0000313" key="13">
    <source>
        <dbReference type="EMBL" id="RZT98846.1"/>
    </source>
</evidence>
<evidence type="ECO:0000256" key="7">
    <source>
        <dbReference type="ARBA" id="ARBA00023065"/>
    </source>
</evidence>
<dbReference type="Pfam" id="PF00027">
    <property type="entry name" value="cNMP_binding"/>
    <property type="match status" value="1"/>
</dbReference>
<keyword evidence="5 11" id="KW-1133">Transmembrane helix</keyword>
<dbReference type="GO" id="GO:0015386">
    <property type="term" value="F:potassium:proton antiporter activity"/>
    <property type="evidence" value="ECO:0007669"/>
    <property type="project" value="TreeGrafter"/>
</dbReference>
<evidence type="ECO:0000259" key="12">
    <source>
        <dbReference type="PROSITE" id="PS50042"/>
    </source>
</evidence>
<comment type="caution">
    <text evidence="13">The sequence shown here is derived from an EMBL/GenBank/DDBJ whole genome shotgun (WGS) entry which is preliminary data.</text>
</comment>
<dbReference type="InterPro" id="IPR018490">
    <property type="entry name" value="cNMP-bd_dom_sf"/>
</dbReference>
<evidence type="ECO:0000256" key="3">
    <source>
        <dbReference type="ARBA" id="ARBA00022475"/>
    </source>
</evidence>
<comment type="subcellular location">
    <subcellularLocation>
        <location evidence="1">Cell membrane</location>
        <topology evidence="1">Multi-pass membrane protein</topology>
    </subcellularLocation>
</comment>
<evidence type="ECO:0000256" key="2">
    <source>
        <dbReference type="ARBA" id="ARBA00022448"/>
    </source>
</evidence>
<keyword evidence="14" id="KW-1185">Reference proteome</keyword>
<feature type="transmembrane region" description="Helical" evidence="11">
    <location>
        <begin position="62"/>
        <end position="82"/>
    </location>
</feature>
<keyword evidence="8 11" id="KW-0472">Membrane</keyword>
<accession>A0A4Q7VQV3</accession>
<feature type="transmembrane region" description="Helical" evidence="11">
    <location>
        <begin position="357"/>
        <end position="377"/>
    </location>
</feature>
<feature type="transmembrane region" description="Helical" evidence="11">
    <location>
        <begin position="126"/>
        <end position="147"/>
    </location>
</feature>
<dbReference type="RefSeq" id="WP_128393874.1">
    <property type="nucleotide sequence ID" value="NZ_SHKO01000001.1"/>
</dbReference>
<keyword evidence="2" id="KW-0813">Transport</keyword>
<feature type="transmembrane region" description="Helical" evidence="11">
    <location>
        <begin position="291"/>
        <end position="310"/>
    </location>
</feature>
<dbReference type="PANTHER" id="PTHR10110:SF86">
    <property type="entry name" value="SODIUM_HYDROGEN EXCHANGER 7"/>
    <property type="match status" value="1"/>
</dbReference>
<evidence type="ECO:0000256" key="8">
    <source>
        <dbReference type="ARBA" id="ARBA00023136"/>
    </source>
</evidence>
<dbReference type="EMBL" id="SHKO01000001">
    <property type="protein sequence ID" value="RZT98846.1"/>
    <property type="molecule type" value="Genomic_DNA"/>
</dbReference>
<dbReference type="CDD" id="cd00038">
    <property type="entry name" value="CAP_ED"/>
    <property type="match status" value="1"/>
</dbReference>
<dbReference type="AlphaFoldDB" id="A0A4Q7VQV3"/>
<gene>
    <name evidence="13" type="ORF">EV681_0625</name>
</gene>
<feature type="transmembrane region" description="Helical" evidence="11">
    <location>
        <begin position="316"/>
        <end position="345"/>
    </location>
</feature>
<dbReference type="InterPro" id="IPR018422">
    <property type="entry name" value="Cation/H_exchanger_CPA1"/>
</dbReference>
<dbReference type="InterPro" id="IPR000595">
    <property type="entry name" value="cNMP-bd_dom"/>
</dbReference>
<feature type="transmembrane region" description="Helical" evidence="11">
    <location>
        <begin position="6"/>
        <end position="23"/>
    </location>
</feature>
<evidence type="ECO:0000313" key="14">
    <source>
        <dbReference type="Proteomes" id="UP000293398"/>
    </source>
</evidence>
<feature type="region of interest" description="Disordered" evidence="10">
    <location>
        <begin position="837"/>
        <end position="938"/>
    </location>
</feature>
<evidence type="ECO:0000256" key="6">
    <source>
        <dbReference type="ARBA" id="ARBA00023053"/>
    </source>
</evidence>
<keyword evidence="7" id="KW-0406">Ion transport</keyword>
<dbReference type="PANTHER" id="PTHR10110">
    <property type="entry name" value="SODIUM/HYDROGEN EXCHANGER"/>
    <property type="match status" value="1"/>
</dbReference>
<feature type="transmembrane region" description="Helical" evidence="11">
    <location>
        <begin position="197"/>
        <end position="215"/>
    </location>
</feature>
<evidence type="ECO:0000256" key="4">
    <source>
        <dbReference type="ARBA" id="ARBA00022692"/>
    </source>
</evidence>
<evidence type="ECO:0000256" key="9">
    <source>
        <dbReference type="ARBA" id="ARBA00023201"/>
    </source>
</evidence>
<proteinExistence type="predicted"/>
<keyword evidence="3" id="KW-1003">Cell membrane</keyword>
<evidence type="ECO:0000256" key="11">
    <source>
        <dbReference type="SAM" id="Phobius"/>
    </source>
</evidence>
<dbReference type="Gene3D" id="6.10.140.1330">
    <property type="match status" value="1"/>
</dbReference>